<dbReference type="RefSeq" id="WP_235226643.1">
    <property type="nucleotide sequence ID" value="NZ_JAKGAQ010000004.1"/>
</dbReference>
<dbReference type="InterPro" id="IPR011049">
    <property type="entry name" value="Serralysin-like_metalloprot_C"/>
</dbReference>
<dbReference type="EMBL" id="JAKGAQ010000004">
    <property type="protein sequence ID" value="MCF2872310.1"/>
    <property type="molecule type" value="Genomic_DNA"/>
</dbReference>
<dbReference type="InterPro" id="IPR013517">
    <property type="entry name" value="FG-GAP"/>
</dbReference>
<reference evidence="1 2" key="1">
    <citation type="submission" date="2022-01" db="EMBL/GenBank/DDBJ databases">
        <title>Octadecabacter sp. nov., isolated from a marine alga.</title>
        <authorList>
            <person name="Jin M.S."/>
            <person name="Kim H.M."/>
            <person name="Han D.M."/>
            <person name="Jung J.J."/>
            <person name="Jeon C.O."/>
        </authorList>
    </citation>
    <scope>NUCLEOTIDE SEQUENCE [LARGE SCALE GENOMIC DNA]</scope>
    <source>
        <strain evidence="1 2">G9-8</strain>
    </source>
</reference>
<evidence type="ECO:0000313" key="1">
    <source>
        <dbReference type="EMBL" id="MCF2872310.1"/>
    </source>
</evidence>
<proteinExistence type="predicted"/>
<accession>A0ABS9D105</accession>
<dbReference type="Proteomes" id="UP001200557">
    <property type="component" value="Unassembled WGS sequence"/>
</dbReference>
<dbReference type="SMART" id="SM00191">
    <property type="entry name" value="Int_alpha"/>
    <property type="match status" value="1"/>
</dbReference>
<dbReference type="Gene3D" id="2.60.40.10">
    <property type="entry name" value="Immunoglobulins"/>
    <property type="match status" value="1"/>
</dbReference>
<dbReference type="Pfam" id="PF01839">
    <property type="entry name" value="FG-GAP"/>
    <property type="match status" value="1"/>
</dbReference>
<sequence length="474" mass="48231">MNWIDAMARNQDGLQDGFVARVATRSAVTVASETPACPVVHGPSSTLLALQRHVARRGPLSLAGLVLVLGSSAQAQQFDAGAVSLNHLDGVRSINALVDGSVQVTLENGAQVQIAAELVEFMGDGTVLVSVETAEVVAQAASAESVADIWPVVGLASLAGLGLAVWLGATTSVENTAAVITGATTETVTEDTVTVLTVSGALSVTDIDTGEAVFHAQNGTVGTYGSFDIDAVGAWTYTADNSQTAIQTLGAGETLTDSFTVLSADGTAFETVTVTINGVTEAITKGIELGAVSDNADLRGVIINGELILDWSGYSVSSAGDVNGDGFDDLIIGAPDSDSNAFLAGASFVVFGGNFSDVATQIGTIDDDDLRGTAGDDIIYSSGGTDRLSVGQGADIVIFGDDGGETTVTDFNTNEGDKLDLSNFGFEDFAAFEAVISADGPGGHDTRIDLGAGIVVFLDDISPDILTADHVILA</sequence>
<comment type="caution">
    <text evidence="1">The sequence shown here is derived from an EMBL/GenBank/DDBJ whole genome shotgun (WGS) entry which is preliminary data.</text>
</comment>
<dbReference type="Gene3D" id="2.150.10.10">
    <property type="entry name" value="Serralysin-like metalloprotease, C-terminal"/>
    <property type="match status" value="1"/>
</dbReference>
<dbReference type="InterPro" id="IPR001343">
    <property type="entry name" value="Hemolysn_Ca-bd"/>
</dbReference>
<protein>
    <submittedName>
        <fullName evidence="1">VCBS domain-containing protein</fullName>
    </submittedName>
</protein>
<keyword evidence="2" id="KW-1185">Reference proteome</keyword>
<dbReference type="InterPro" id="IPR013519">
    <property type="entry name" value="Int_alpha_beta-p"/>
</dbReference>
<dbReference type="InterPro" id="IPR010221">
    <property type="entry name" value="VCBS_dom"/>
</dbReference>
<dbReference type="InterPro" id="IPR013783">
    <property type="entry name" value="Ig-like_fold"/>
</dbReference>
<gene>
    <name evidence="1" type="ORF">L0664_14640</name>
</gene>
<evidence type="ECO:0000313" key="2">
    <source>
        <dbReference type="Proteomes" id="UP001200557"/>
    </source>
</evidence>
<organism evidence="1 2">
    <name type="scientific">Octadecabacter dasysiphoniae</name>
    <dbReference type="NCBI Taxonomy" id="2909341"/>
    <lineage>
        <taxon>Bacteria</taxon>
        <taxon>Pseudomonadati</taxon>
        <taxon>Pseudomonadota</taxon>
        <taxon>Alphaproteobacteria</taxon>
        <taxon>Rhodobacterales</taxon>
        <taxon>Roseobacteraceae</taxon>
        <taxon>Octadecabacter</taxon>
    </lineage>
</organism>
<dbReference type="Pfam" id="PF00353">
    <property type="entry name" value="HemolysinCabind"/>
    <property type="match status" value="1"/>
</dbReference>
<dbReference type="NCBIfam" id="TIGR01965">
    <property type="entry name" value="VCBS_repeat"/>
    <property type="match status" value="1"/>
</dbReference>
<dbReference type="PROSITE" id="PS51470">
    <property type="entry name" value="FG_GAP"/>
    <property type="match status" value="1"/>
</dbReference>
<name>A0ABS9D105_9RHOB</name>
<dbReference type="SUPFAM" id="SSF51120">
    <property type="entry name" value="beta-Roll"/>
    <property type="match status" value="1"/>
</dbReference>